<evidence type="ECO:0000259" key="1">
    <source>
        <dbReference type="Pfam" id="PF12728"/>
    </source>
</evidence>
<keyword evidence="3" id="KW-1185">Reference proteome</keyword>
<dbReference type="OrthoDB" id="4871899at2"/>
<sequence>MASMEGDQLVGVLEERFAEYPEHLTLEHLAEILGVKRPTAYQWVRNGVIPAYKVGGAWIIYRDEVLEHLRQSRNIPAPPDPDTHTE</sequence>
<proteinExistence type="predicted"/>
<dbReference type="AlphaFoldDB" id="A0A1G8MRA3"/>
<dbReference type="InterPro" id="IPR041657">
    <property type="entry name" value="HTH_17"/>
</dbReference>
<dbReference type="Proteomes" id="UP000199258">
    <property type="component" value="Unassembled WGS sequence"/>
</dbReference>
<accession>A0A1G8MRA3</accession>
<dbReference type="NCBIfam" id="TIGR01764">
    <property type="entry name" value="excise"/>
    <property type="match status" value="1"/>
</dbReference>
<dbReference type="GO" id="GO:0003677">
    <property type="term" value="F:DNA binding"/>
    <property type="evidence" value="ECO:0007669"/>
    <property type="project" value="InterPro"/>
</dbReference>
<dbReference type="Pfam" id="PF12728">
    <property type="entry name" value="HTH_17"/>
    <property type="match status" value="1"/>
</dbReference>
<dbReference type="SUPFAM" id="SSF46955">
    <property type="entry name" value="Putative DNA-binding domain"/>
    <property type="match status" value="1"/>
</dbReference>
<name>A0A1G8MRA3_9MICC</name>
<protein>
    <submittedName>
        <fullName evidence="2">DNA binding domain-containing protein, excisionase family</fullName>
    </submittedName>
</protein>
<evidence type="ECO:0000313" key="3">
    <source>
        <dbReference type="Proteomes" id="UP000199258"/>
    </source>
</evidence>
<dbReference type="STRING" id="335973.SAMN04488693_11929"/>
<feature type="domain" description="Helix-turn-helix" evidence="1">
    <location>
        <begin position="24"/>
        <end position="72"/>
    </location>
</feature>
<dbReference type="InterPro" id="IPR010093">
    <property type="entry name" value="SinI_DNA-bd"/>
</dbReference>
<dbReference type="EMBL" id="FNDT01000019">
    <property type="protein sequence ID" value="SDI70396.1"/>
    <property type="molecule type" value="Genomic_DNA"/>
</dbReference>
<reference evidence="2 3" key="1">
    <citation type="submission" date="2016-10" db="EMBL/GenBank/DDBJ databases">
        <authorList>
            <person name="de Groot N.N."/>
        </authorList>
    </citation>
    <scope>NUCLEOTIDE SEQUENCE [LARGE SCALE GENOMIC DNA]</scope>
    <source>
        <strain evidence="2 3">NP_1H</strain>
    </source>
</reference>
<dbReference type="InterPro" id="IPR009061">
    <property type="entry name" value="DNA-bd_dom_put_sf"/>
</dbReference>
<gene>
    <name evidence="2" type="ORF">SAMN04488693_11929</name>
</gene>
<evidence type="ECO:0000313" key="2">
    <source>
        <dbReference type="EMBL" id="SDI70396.1"/>
    </source>
</evidence>
<organism evidence="2 3">
    <name type="scientific">Arthrobacter subterraneus</name>
    <dbReference type="NCBI Taxonomy" id="335973"/>
    <lineage>
        <taxon>Bacteria</taxon>
        <taxon>Bacillati</taxon>
        <taxon>Actinomycetota</taxon>
        <taxon>Actinomycetes</taxon>
        <taxon>Micrococcales</taxon>
        <taxon>Micrococcaceae</taxon>
        <taxon>Arthrobacter</taxon>
    </lineage>
</organism>